<evidence type="ECO:0008006" key="4">
    <source>
        <dbReference type="Google" id="ProtNLM"/>
    </source>
</evidence>
<keyword evidence="3" id="KW-1185">Reference proteome</keyword>
<name>A0A7Y9R3T4_9BURK</name>
<accession>A0A7Y9R3T4</accession>
<dbReference type="AlphaFoldDB" id="A0A7Y9R3T4"/>
<protein>
    <recommendedName>
        <fullName evidence="4">AlgX/AlgJ SGNH hydrolase-like domain-containing protein</fullName>
    </recommendedName>
</protein>
<dbReference type="RefSeq" id="WP_179635687.1">
    <property type="nucleotide sequence ID" value="NZ_JACCFH010000001.1"/>
</dbReference>
<proteinExistence type="predicted"/>
<dbReference type="Proteomes" id="UP000518288">
    <property type="component" value="Unassembled WGS sequence"/>
</dbReference>
<evidence type="ECO:0000313" key="2">
    <source>
        <dbReference type="EMBL" id="NYG35139.1"/>
    </source>
</evidence>
<evidence type="ECO:0000256" key="1">
    <source>
        <dbReference type="SAM" id="Phobius"/>
    </source>
</evidence>
<dbReference type="EMBL" id="JACCFH010000001">
    <property type="protein sequence ID" value="NYG35139.1"/>
    <property type="molecule type" value="Genomic_DNA"/>
</dbReference>
<keyword evidence="1" id="KW-1133">Transmembrane helix</keyword>
<keyword evidence="1" id="KW-0472">Membrane</keyword>
<gene>
    <name evidence="2" type="ORF">BDD16_004125</name>
</gene>
<feature type="transmembrane region" description="Helical" evidence="1">
    <location>
        <begin position="13"/>
        <end position="34"/>
    </location>
</feature>
<organism evidence="2 3">
    <name type="scientific">Sphaerotilus montanus</name>
    <dbReference type="NCBI Taxonomy" id="522889"/>
    <lineage>
        <taxon>Bacteria</taxon>
        <taxon>Pseudomonadati</taxon>
        <taxon>Pseudomonadota</taxon>
        <taxon>Betaproteobacteria</taxon>
        <taxon>Burkholderiales</taxon>
        <taxon>Sphaerotilaceae</taxon>
        <taxon>Sphaerotilus</taxon>
    </lineage>
</organism>
<sequence length="343" mass="38184">MKPPDTNDTAQRLWLRVFGTCLAVVATLLLWTVLTPPFQGDLTRIGRLSETAFGPNVQAPATDPALRLSSALDEADVLVIGDSFSAPLRWQAVLVAQGLKVATVHWEMLGPVCADLESTLRRQGFHSRTVVIESVERALADRLDRSLACATRRDPHPLQTRQMAPRDHETAGVFGLNTRESLFTGLLTTRHTWRALHANAPEVVNRHDGAEQVRIQRMTDGCQRFSHRACDRGLFFAQDRTAPPFSPALVERMQRLSARHPGLAITWLVVPNKTSIYLEPDRAASIGAVLETTGLGPDLFSHFVHLSRQTRDLYSPNDTHTSTAGHQALGQRLIDWLDRPMHR</sequence>
<evidence type="ECO:0000313" key="3">
    <source>
        <dbReference type="Proteomes" id="UP000518288"/>
    </source>
</evidence>
<comment type="caution">
    <text evidence="2">The sequence shown here is derived from an EMBL/GenBank/DDBJ whole genome shotgun (WGS) entry which is preliminary data.</text>
</comment>
<keyword evidence="1" id="KW-0812">Transmembrane</keyword>
<reference evidence="2 3" key="1">
    <citation type="submission" date="2020-07" db="EMBL/GenBank/DDBJ databases">
        <title>Genomic Encyclopedia of Archaeal and Bacterial Type Strains, Phase II (KMG-II): from individual species to whole genera.</title>
        <authorList>
            <person name="Goeker M."/>
        </authorList>
    </citation>
    <scope>NUCLEOTIDE SEQUENCE [LARGE SCALE GENOMIC DNA]</scope>
    <source>
        <strain evidence="2 3">DSM 21226</strain>
    </source>
</reference>